<evidence type="ECO:0000313" key="6">
    <source>
        <dbReference type="Proteomes" id="UP001286313"/>
    </source>
</evidence>
<sequence>MVVAQGVVVLRRVVVWCLTATLLVVHVLATVAKGEYINKNLTEADTTTTTVTADDTTQGGEVRCYCNLPRCVTQGYMCKSVLGACFTRNTPTPTHSYSHIHHNNKQYRHWAPMHGCLELLPEDRQKECASKAVLLPQKVTRASTSSQQPSQSDPDLTCCSHDMCNYRDFDVYIQVDRGAINSQTDMKKRRDSEMESLWFRAATIAVPIAGGFIFIVLVLVAAKMLAKENMRQRLAQQVLGERYLKAPLYPVRASAPPPLHHHHHHHPICYHPHPTKTPPIPHFNPKSGYQDNPTTHYRLPEHQDCTNSEELKPLNTVTITLPDEQQQCHQKESDSMLPT</sequence>
<dbReference type="Proteomes" id="UP001286313">
    <property type="component" value="Unassembled WGS sequence"/>
</dbReference>
<feature type="transmembrane region" description="Helical" evidence="2">
    <location>
        <begin position="197"/>
        <end position="222"/>
    </location>
</feature>
<keyword evidence="2" id="KW-1133">Transmembrane helix</keyword>
<feature type="region of interest" description="Disordered" evidence="1">
    <location>
        <begin position="255"/>
        <end position="280"/>
    </location>
</feature>
<dbReference type="InterPro" id="IPR045807">
    <property type="entry name" value="BAMBI_N"/>
</dbReference>
<gene>
    <name evidence="5" type="ORF">Pcinc_019249</name>
</gene>
<keyword evidence="2" id="KW-0812">Transmembrane</keyword>
<accession>A0AAE1KLU2</accession>
<dbReference type="EMBL" id="JAWQEG010001898">
    <property type="protein sequence ID" value="KAK3875902.1"/>
    <property type="molecule type" value="Genomic_DNA"/>
</dbReference>
<reference evidence="5" key="1">
    <citation type="submission" date="2023-10" db="EMBL/GenBank/DDBJ databases">
        <title>Genome assemblies of two species of porcelain crab, Petrolisthes cinctipes and Petrolisthes manimaculis (Anomura: Porcellanidae).</title>
        <authorList>
            <person name="Angst P."/>
        </authorList>
    </citation>
    <scope>NUCLEOTIDE SEQUENCE</scope>
    <source>
        <strain evidence="5">PB745_01</strain>
        <tissue evidence="5">Gill</tissue>
    </source>
</reference>
<comment type="caution">
    <text evidence="5">The sequence shown here is derived from an EMBL/GenBank/DDBJ whole genome shotgun (WGS) entry which is preliminary data.</text>
</comment>
<feature type="transmembrane region" description="Helical" evidence="2">
    <location>
        <begin position="13"/>
        <end position="32"/>
    </location>
</feature>
<evidence type="ECO:0000259" key="4">
    <source>
        <dbReference type="Pfam" id="PF19337"/>
    </source>
</evidence>
<feature type="domain" description="BMP and activin membrane-bound inhibitor C-terminal" evidence="4">
    <location>
        <begin position="195"/>
        <end position="237"/>
    </location>
</feature>
<evidence type="ECO:0000313" key="5">
    <source>
        <dbReference type="EMBL" id="KAK3875902.1"/>
    </source>
</evidence>
<dbReference type="CDD" id="cd23576">
    <property type="entry name" value="TFP_LU_ECD_BAMBI"/>
    <property type="match status" value="1"/>
</dbReference>
<name>A0AAE1KLU2_PETCI</name>
<dbReference type="Pfam" id="PF19337">
    <property type="entry name" value="BAMBI_C"/>
    <property type="match status" value="1"/>
</dbReference>
<evidence type="ECO:0008006" key="7">
    <source>
        <dbReference type="Google" id="ProtNLM"/>
    </source>
</evidence>
<evidence type="ECO:0000256" key="2">
    <source>
        <dbReference type="SAM" id="Phobius"/>
    </source>
</evidence>
<feature type="compositionally biased region" description="Basic residues" evidence="1">
    <location>
        <begin position="259"/>
        <end position="268"/>
    </location>
</feature>
<keyword evidence="6" id="KW-1185">Reference proteome</keyword>
<feature type="domain" description="BMP and activin membrane-bound inhibitor N-terminal" evidence="3">
    <location>
        <begin position="59"/>
        <end position="168"/>
    </location>
</feature>
<evidence type="ECO:0000259" key="3">
    <source>
        <dbReference type="Pfam" id="PF06211"/>
    </source>
</evidence>
<evidence type="ECO:0000256" key="1">
    <source>
        <dbReference type="SAM" id="MobiDB-lite"/>
    </source>
</evidence>
<dbReference type="Pfam" id="PF06211">
    <property type="entry name" value="BAMBI"/>
    <property type="match status" value="1"/>
</dbReference>
<dbReference type="AlphaFoldDB" id="A0AAE1KLU2"/>
<proteinExistence type="predicted"/>
<keyword evidence="2" id="KW-0472">Membrane</keyword>
<protein>
    <recommendedName>
        <fullName evidence="7">BMP and activin membrane-bound inhibitor homolog</fullName>
    </recommendedName>
</protein>
<dbReference type="InterPro" id="IPR045806">
    <property type="entry name" value="BAMBI_C"/>
</dbReference>
<organism evidence="5 6">
    <name type="scientific">Petrolisthes cinctipes</name>
    <name type="common">Flat porcelain crab</name>
    <dbReference type="NCBI Taxonomy" id="88211"/>
    <lineage>
        <taxon>Eukaryota</taxon>
        <taxon>Metazoa</taxon>
        <taxon>Ecdysozoa</taxon>
        <taxon>Arthropoda</taxon>
        <taxon>Crustacea</taxon>
        <taxon>Multicrustacea</taxon>
        <taxon>Malacostraca</taxon>
        <taxon>Eumalacostraca</taxon>
        <taxon>Eucarida</taxon>
        <taxon>Decapoda</taxon>
        <taxon>Pleocyemata</taxon>
        <taxon>Anomura</taxon>
        <taxon>Galatheoidea</taxon>
        <taxon>Porcellanidae</taxon>
        <taxon>Petrolisthes</taxon>
    </lineage>
</organism>